<keyword evidence="3" id="KW-1185">Reference proteome</keyword>
<evidence type="ECO:0000313" key="2">
    <source>
        <dbReference type="EMBL" id="SCZ64388.1"/>
    </source>
</evidence>
<proteinExistence type="predicted"/>
<keyword evidence="2" id="KW-0808">Transferase</keyword>
<keyword evidence="2" id="KW-0418">Kinase</keyword>
<name>A0A1G5QS44_PHOLU</name>
<dbReference type="AlphaFoldDB" id="A0A1G5QS44"/>
<evidence type="ECO:0000313" key="3">
    <source>
        <dbReference type="Proteomes" id="UP000183223"/>
    </source>
</evidence>
<sequence>MKNVIREVTVHSGVTADFIESTLTEDISTVESIYDLIDNSIDAARSLILEKNKSNDLYGLPANYSGYKITIRIDKNSIRILDNCSGIDEGTIKDDMLVVAKRSAHMYGIGHYGIGLKRSLLKLGNKYSMLSDNSSYSFKMSFENNQIGNDSNNLTAKEISSTGKNKALFSISDLKNGIRYDISNEKWFDNFIKGISARYAAFIKKGLQIKVVNAIKCITKNISSFVPSIRENALVMPFKQQINMGDVDVYIESGIHESYLFPGEDGHSLSKNRELTEQFGLYFTCNDRIIVSANTSKEYGWGDAKWHSEYNGFICWIKFVSRSPGKLPWNTAKTGLRLDSTMFLQIKDIIEPITKKYRKEIKERYLKKKSQDNSSSITTQSQPTINKPQDSNNLKKNVNGTKSSTIEKEQNKKRNSSTKNENHRIEHPENWKTLLPKHFPFSGDDILDAFIKEAKCIVISNSSHAATMLYRAIMEASALYFVRKNNKVSEVKDLYFQTEGKRKTLSYEQKELMDISLDMMIKWFRANSNNLFSSNERKRLNTSLRHLDNHKSYINGVVHCHQIITSEKLVPIRNDTYKFLEFLVRSRIN</sequence>
<dbReference type="SUPFAM" id="SSF55874">
    <property type="entry name" value="ATPase domain of HSP90 chaperone/DNA topoisomerase II/histidine kinase"/>
    <property type="match status" value="1"/>
</dbReference>
<feature type="compositionally biased region" description="Polar residues" evidence="1">
    <location>
        <begin position="386"/>
        <end position="404"/>
    </location>
</feature>
<reference evidence="3" key="1">
    <citation type="submission" date="2016-10" db="EMBL/GenBank/DDBJ databases">
        <authorList>
            <person name="Varghese N."/>
            <person name="Submissions S."/>
        </authorList>
    </citation>
    <scope>NUCLEOTIDE SEQUENCE [LARGE SCALE GENOMIC DNA]</scope>
    <source>
        <strain evidence="3">ATCC 29999</strain>
    </source>
</reference>
<dbReference type="OrthoDB" id="9813438at2"/>
<feature type="compositionally biased region" description="Low complexity" evidence="1">
    <location>
        <begin position="374"/>
        <end position="385"/>
    </location>
</feature>
<feature type="region of interest" description="Disordered" evidence="1">
    <location>
        <begin position="368"/>
        <end position="428"/>
    </location>
</feature>
<dbReference type="Proteomes" id="UP000183223">
    <property type="component" value="Unassembled WGS sequence"/>
</dbReference>
<gene>
    <name evidence="2" type="ORF">SAMN02982990_02208</name>
</gene>
<accession>A0A1G5QS44</accession>
<dbReference type="Pfam" id="PF13589">
    <property type="entry name" value="HATPase_c_3"/>
    <property type="match status" value="1"/>
</dbReference>
<evidence type="ECO:0000256" key="1">
    <source>
        <dbReference type="SAM" id="MobiDB-lite"/>
    </source>
</evidence>
<dbReference type="Gene3D" id="3.30.565.10">
    <property type="entry name" value="Histidine kinase-like ATPase, C-terminal domain"/>
    <property type="match status" value="1"/>
</dbReference>
<organism evidence="2 3">
    <name type="scientific">Photorhabdus luminescens</name>
    <name type="common">Xenorhabdus luminescens</name>
    <dbReference type="NCBI Taxonomy" id="29488"/>
    <lineage>
        <taxon>Bacteria</taxon>
        <taxon>Pseudomonadati</taxon>
        <taxon>Pseudomonadota</taxon>
        <taxon>Gammaproteobacteria</taxon>
        <taxon>Enterobacterales</taxon>
        <taxon>Morganellaceae</taxon>
        <taxon>Photorhabdus</taxon>
    </lineage>
</organism>
<dbReference type="EMBL" id="FMWJ01000008">
    <property type="protein sequence ID" value="SCZ64388.1"/>
    <property type="molecule type" value="Genomic_DNA"/>
</dbReference>
<dbReference type="GO" id="GO:0016301">
    <property type="term" value="F:kinase activity"/>
    <property type="evidence" value="ECO:0007669"/>
    <property type="project" value="UniProtKB-KW"/>
</dbReference>
<dbReference type="InterPro" id="IPR036890">
    <property type="entry name" value="HATPase_C_sf"/>
</dbReference>
<dbReference type="RefSeq" id="WP_049585146.1">
    <property type="nucleotide sequence ID" value="NZ_CAWQXX010000056.1"/>
</dbReference>
<protein>
    <submittedName>
        <fullName evidence="2">Histidine kinase-, DNA gyrase B-, and HSP90-like ATPase</fullName>
    </submittedName>
</protein>
<dbReference type="GeneID" id="45658097"/>